<dbReference type="EMBL" id="JAEPBG010000006">
    <property type="protein sequence ID" value="MBK4735878.1"/>
    <property type="molecule type" value="Genomic_DNA"/>
</dbReference>
<proteinExistence type="predicted"/>
<keyword evidence="1" id="KW-1133">Transmembrane helix</keyword>
<feature type="transmembrane region" description="Helical" evidence="1">
    <location>
        <begin position="12"/>
        <end position="32"/>
    </location>
</feature>
<reference evidence="2" key="1">
    <citation type="submission" date="2021-01" db="EMBL/GenBank/DDBJ databases">
        <title>Genome sequence of strain Noviherbaspirillum sp. DKR-6.</title>
        <authorList>
            <person name="Chaudhary D.K."/>
        </authorList>
    </citation>
    <scope>NUCLEOTIDE SEQUENCE</scope>
    <source>
        <strain evidence="2">DKR-6</strain>
    </source>
</reference>
<accession>A0A934T1K7</accession>
<sequence length="78" mass="8383">MEDVPAARRRRLADVARVVVVMVVMMAMVHHVNALGLHNRLGGVSRGLCKRGCGNKDACNGGKQLFHDDSLSSSIGQL</sequence>
<evidence type="ECO:0000313" key="3">
    <source>
        <dbReference type="Proteomes" id="UP000622890"/>
    </source>
</evidence>
<dbReference type="RefSeq" id="WP_200592762.1">
    <property type="nucleotide sequence ID" value="NZ_JAEPBG010000006.1"/>
</dbReference>
<protein>
    <submittedName>
        <fullName evidence="2">Uncharacterized protein</fullName>
    </submittedName>
</protein>
<evidence type="ECO:0000313" key="2">
    <source>
        <dbReference type="EMBL" id="MBK4735878.1"/>
    </source>
</evidence>
<dbReference type="AlphaFoldDB" id="A0A934T1K7"/>
<keyword evidence="3" id="KW-1185">Reference proteome</keyword>
<comment type="caution">
    <text evidence="2">The sequence shown here is derived from an EMBL/GenBank/DDBJ whole genome shotgun (WGS) entry which is preliminary data.</text>
</comment>
<dbReference type="Proteomes" id="UP000622890">
    <property type="component" value="Unassembled WGS sequence"/>
</dbReference>
<name>A0A934T1K7_9BURK</name>
<keyword evidence="1" id="KW-0472">Membrane</keyword>
<organism evidence="2 3">
    <name type="scientific">Noviherbaspirillum pedocola</name>
    <dbReference type="NCBI Taxonomy" id="2801341"/>
    <lineage>
        <taxon>Bacteria</taxon>
        <taxon>Pseudomonadati</taxon>
        <taxon>Pseudomonadota</taxon>
        <taxon>Betaproteobacteria</taxon>
        <taxon>Burkholderiales</taxon>
        <taxon>Oxalobacteraceae</taxon>
        <taxon>Noviherbaspirillum</taxon>
    </lineage>
</organism>
<keyword evidence="1" id="KW-0812">Transmembrane</keyword>
<evidence type="ECO:0000256" key="1">
    <source>
        <dbReference type="SAM" id="Phobius"/>
    </source>
</evidence>
<gene>
    <name evidence="2" type="ORF">JJB74_14760</name>
</gene>